<dbReference type="GO" id="GO:0008170">
    <property type="term" value="F:N-methyltransferase activity"/>
    <property type="evidence" value="ECO:0007669"/>
    <property type="project" value="InterPro"/>
</dbReference>
<gene>
    <name evidence="5" type="ORF">A7A78_02130</name>
</gene>
<evidence type="ECO:0000256" key="1">
    <source>
        <dbReference type="ARBA" id="ARBA00022603"/>
    </source>
</evidence>
<feature type="domain" description="DNA methylase N-4/N-6" evidence="4">
    <location>
        <begin position="23"/>
        <end position="172"/>
    </location>
</feature>
<dbReference type="InterPro" id="IPR002941">
    <property type="entry name" value="DNA_methylase_N4/N6"/>
</dbReference>
<keyword evidence="6" id="KW-1185">Reference proteome</keyword>
<dbReference type="EC" id="2.1.1.-" evidence="3"/>
<keyword evidence="2" id="KW-0808">Transferase</keyword>
<dbReference type="InterPro" id="IPR029063">
    <property type="entry name" value="SAM-dependent_MTases_sf"/>
</dbReference>
<dbReference type="GO" id="GO:0003677">
    <property type="term" value="F:DNA binding"/>
    <property type="evidence" value="ECO:0007669"/>
    <property type="project" value="InterPro"/>
</dbReference>
<dbReference type="InterPro" id="IPR001091">
    <property type="entry name" value="RM_Methyltransferase"/>
</dbReference>
<dbReference type="PRINTS" id="PR00508">
    <property type="entry name" value="S21N4MTFRASE"/>
</dbReference>
<dbReference type="EMBL" id="LXIE01000001">
    <property type="protein sequence ID" value="OAD92729.1"/>
    <property type="molecule type" value="Genomic_DNA"/>
</dbReference>
<proteinExistence type="inferred from homology"/>
<feature type="domain" description="DNA methylase N-4/N-6" evidence="4">
    <location>
        <begin position="210"/>
        <end position="316"/>
    </location>
</feature>
<reference evidence="5 6" key="1">
    <citation type="submission" date="2016-05" db="EMBL/GenBank/DDBJ databases">
        <title>Genome sequencing of Vitellibacter soesokkakensis RSSK-12.</title>
        <authorList>
            <person name="Thevarajoo S."/>
            <person name="Selvaratnam C."/>
            <person name="Goh K.M."/>
            <person name="Chan K.-G."/>
            <person name="Chong C.S."/>
        </authorList>
    </citation>
    <scope>NUCLEOTIDE SEQUENCE [LARGE SCALE GENOMIC DNA]</scope>
    <source>
        <strain evidence="5 6">RSSK-12</strain>
    </source>
</reference>
<dbReference type="AlphaFoldDB" id="A0A1A9LH74"/>
<evidence type="ECO:0000313" key="6">
    <source>
        <dbReference type="Proteomes" id="UP000077552"/>
    </source>
</evidence>
<dbReference type="GO" id="GO:0032259">
    <property type="term" value="P:methylation"/>
    <property type="evidence" value="ECO:0007669"/>
    <property type="project" value="UniProtKB-KW"/>
</dbReference>
<sequence length="352" mass="40857">MKYQLYKKNRKEVVPVEETKLNKLAKTKLNEIFEKRVELRIPNRFIEDWEKVALFHSKGDVEKANAILFPNEKSAFALNNGLNDLTAKEWLPETITVFSQKGLGAGNKDAQIEKQHPAPFSFQDVGRLIQFFSKENDKVLDPFSGVASTVKACAFNNRIGYGIELNPKYHDLGLQRIELEVPDDFPLKTKQNLINGNSQKEIKKFKKNEIDFIATSPPYWNILETVDHKGKERIDNDLDHKYSENNEDLANIEDYDKFLSTLAKFFNDCSKPLKSGKYMCVIVSDFRKKEKYYTFHADLANALEKKGNFVLKGIKILYQRHKSIYPYGYPFSFVPNMHHQNVLIFQNIKKDD</sequence>
<name>A0A1A9LH74_9FLAO</name>
<evidence type="ECO:0000259" key="4">
    <source>
        <dbReference type="Pfam" id="PF01555"/>
    </source>
</evidence>
<evidence type="ECO:0000313" key="5">
    <source>
        <dbReference type="EMBL" id="OAD92729.1"/>
    </source>
</evidence>
<evidence type="ECO:0000256" key="2">
    <source>
        <dbReference type="ARBA" id="ARBA00022679"/>
    </source>
</evidence>
<dbReference type="RefSeq" id="WP_068760768.1">
    <property type="nucleotide sequence ID" value="NZ_LXIE01000001.1"/>
</dbReference>
<organism evidence="5 6">
    <name type="scientific">Aequorivita soesokkakensis</name>
    <dbReference type="NCBI Taxonomy" id="1385699"/>
    <lineage>
        <taxon>Bacteria</taxon>
        <taxon>Pseudomonadati</taxon>
        <taxon>Bacteroidota</taxon>
        <taxon>Flavobacteriia</taxon>
        <taxon>Flavobacteriales</taxon>
        <taxon>Flavobacteriaceae</taxon>
        <taxon>Aequorivita</taxon>
    </lineage>
</organism>
<evidence type="ECO:0000256" key="3">
    <source>
        <dbReference type="RuleBase" id="RU362026"/>
    </source>
</evidence>
<keyword evidence="1" id="KW-0489">Methyltransferase</keyword>
<comment type="caution">
    <text evidence="5">The sequence shown here is derived from an EMBL/GenBank/DDBJ whole genome shotgun (WGS) entry which is preliminary data.</text>
</comment>
<dbReference type="Gene3D" id="3.40.50.150">
    <property type="entry name" value="Vaccinia Virus protein VP39"/>
    <property type="match status" value="2"/>
</dbReference>
<protein>
    <recommendedName>
        <fullName evidence="3">Methyltransferase</fullName>
        <ecNumber evidence="3">2.1.1.-</ecNumber>
    </recommendedName>
</protein>
<dbReference type="OrthoDB" id="1273118at2"/>
<dbReference type="STRING" id="1385699.A7A78_02130"/>
<dbReference type="Pfam" id="PF01555">
    <property type="entry name" value="N6_N4_Mtase"/>
    <property type="match status" value="2"/>
</dbReference>
<dbReference type="SUPFAM" id="SSF53335">
    <property type="entry name" value="S-adenosyl-L-methionine-dependent methyltransferases"/>
    <property type="match status" value="2"/>
</dbReference>
<dbReference type="Proteomes" id="UP000077552">
    <property type="component" value="Unassembled WGS sequence"/>
</dbReference>
<accession>A0A1A9LH74</accession>
<comment type="similarity">
    <text evidence="3">Belongs to the N(4)/N(6)-methyltransferase family.</text>
</comment>